<sequence>MCQQPAHREDGKYSCQIGCAVSFETYAGIRQHEKRAHVLKYNRVDMVMAERRITSVRPVPHLRAAKQSVYRAILEECRILAVREEYPSKVAPEDHESGGPVIPPGPNELIMVVRDGATPVAEVALGGDYAYLDELLTKFISGIAQSKEMKPPKRRKGWQNGMTKIARSKKRAAKYDPAAMAARILDRKEAEIEETPPVEAFEAYYLGICTAPQHPTAIGDLGDGSSDIHTPITEEEVERVLHQLKDRAVGPDGIARDDLRKVSMKDLLAVYNIMWGFCLVPAIL</sequence>
<feature type="domain" description="C2H2-type" evidence="2">
    <location>
        <begin position="13"/>
        <end position="42"/>
    </location>
</feature>
<dbReference type="EMBL" id="JARBHB010000004">
    <property type="protein sequence ID" value="KAJ8885577.1"/>
    <property type="molecule type" value="Genomic_DNA"/>
</dbReference>
<evidence type="ECO:0000313" key="4">
    <source>
        <dbReference type="Proteomes" id="UP001159363"/>
    </source>
</evidence>
<evidence type="ECO:0000259" key="2">
    <source>
        <dbReference type="PROSITE" id="PS50157"/>
    </source>
</evidence>
<keyword evidence="4" id="KW-1185">Reference proteome</keyword>
<protein>
    <recommendedName>
        <fullName evidence="2">C2H2-type domain-containing protein</fullName>
    </recommendedName>
</protein>
<dbReference type="Proteomes" id="UP001159363">
    <property type="component" value="Chromosome X"/>
</dbReference>
<keyword evidence="1" id="KW-0479">Metal-binding</keyword>
<organism evidence="3 4">
    <name type="scientific">Dryococelus australis</name>
    <dbReference type="NCBI Taxonomy" id="614101"/>
    <lineage>
        <taxon>Eukaryota</taxon>
        <taxon>Metazoa</taxon>
        <taxon>Ecdysozoa</taxon>
        <taxon>Arthropoda</taxon>
        <taxon>Hexapoda</taxon>
        <taxon>Insecta</taxon>
        <taxon>Pterygota</taxon>
        <taxon>Neoptera</taxon>
        <taxon>Polyneoptera</taxon>
        <taxon>Phasmatodea</taxon>
        <taxon>Verophasmatodea</taxon>
        <taxon>Anareolatae</taxon>
        <taxon>Phasmatidae</taxon>
        <taxon>Eurycanthinae</taxon>
        <taxon>Dryococelus</taxon>
    </lineage>
</organism>
<proteinExistence type="predicted"/>
<keyword evidence="1" id="KW-0862">Zinc</keyword>
<dbReference type="PROSITE" id="PS50157">
    <property type="entry name" value="ZINC_FINGER_C2H2_2"/>
    <property type="match status" value="1"/>
</dbReference>
<dbReference type="PROSITE" id="PS00028">
    <property type="entry name" value="ZINC_FINGER_C2H2_1"/>
    <property type="match status" value="1"/>
</dbReference>
<name>A0ABQ9HMV2_9NEOP</name>
<reference evidence="3 4" key="1">
    <citation type="submission" date="2023-02" db="EMBL/GenBank/DDBJ databases">
        <title>LHISI_Scaffold_Assembly.</title>
        <authorList>
            <person name="Stuart O.P."/>
            <person name="Cleave R."/>
            <person name="Magrath M.J.L."/>
            <person name="Mikheyev A.S."/>
        </authorList>
    </citation>
    <scope>NUCLEOTIDE SEQUENCE [LARGE SCALE GENOMIC DNA]</scope>
    <source>
        <strain evidence="3">Daus_M_001</strain>
        <tissue evidence="3">Leg muscle</tissue>
    </source>
</reference>
<dbReference type="InterPro" id="IPR013087">
    <property type="entry name" value="Znf_C2H2_type"/>
</dbReference>
<evidence type="ECO:0000313" key="3">
    <source>
        <dbReference type="EMBL" id="KAJ8885577.1"/>
    </source>
</evidence>
<keyword evidence="1" id="KW-0863">Zinc-finger</keyword>
<comment type="caution">
    <text evidence="3">The sequence shown here is derived from an EMBL/GenBank/DDBJ whole genome shotgun (WGS) entry which is preliminary data.</text>
</comment>
<gene>
    <name evidence="3" type="ORF">PR048_011775</name>
</gene>
<evidence type="ECO:0000256" key="1">
    <source>
        <dbReference type="PROSITE-ProRule" id="PRU00042"/>
    </source>
</evidence>
<accession>A0ABQ9HMV2</accession>